<evidence type="ECO:0000256" key="1">
    <source>
        <dbReference type="SAM" id="MobiDB-lite"/>
    </source>
</evidence>
<reference evidence="2 3" key="1">
    <citation type="submission" date="2020-03" db="EMBL/GenBank/DDBJ databases">
        <title>Dissostichus mawsoni Genome sequencing and assembly.</title>
        <authorList>
            <person name="Park H."/>
        </authorList>
    </citation>
    <scope>NUCLEOTIDE SEQUENCE [LARGE SCALE GENOMIC DNA]</scope>
    <source>
        <strain evidence="2">DM0001</strain>
        <tissue evidence="2">Muscle</tissue>
    </source>
</reference>
<organism evidence="2 3">
    <name type="scientific">Dissostichus mawsoni</name>
    <name type="common">Antarctic cod</name>
    <dbReference type="NCBI Taxonomy" id="36200"/>
    <lineage>
        <taxon>Eukaryota</taxon>
        <taxon>Metazoa</taxon>
        <taxon>Chordata</taxon>
        <taxon>Craniata</taxon>
        <taxon>Vertebrata</taxon>
        <taxon>Euteleostomi</taxon>
        <taxon>Actinopterygii</taxon>
        <taxon>Neopterygii</taxon>
        <taxon>Teleostei</taxon>
        <taxon>Neoteleostei</taxon>
        <taxon>Acanthomorphata</taxon>
        <taxon>Eupercaria</taxon>
        <taxon>Perciformes</taxon>
        <taxon>Notothenioidei</taxon>
        <taxon>Nototheniidae</taxon>
        <taxon>Dissostichus</taxon>
    </lineage>
</organism>
<keyword evidence="3" id="KW-1185">Reference proteome</keyword>
<feature type="compositionally biased region" description="Polar residues" evidence="1">
    <location>
        <begin position="44"/>
        <end position="58"/>
    </location>
</feature>
<sequence length="58" mass="5901">MKSLESLLAWGCPATAPQDETCISDAPQSKALLHCGGKDIRSPPLSTQGSSAESSPSG</sequence>
<proteinExistence type="predicted"/>
<comment type="caution">
    <text evidence="2">The sequence shown here is derived from an EMBL/GenBank/DDBJ whole genome shotgun (WGS) entry which is preliminary data.</text>
</comment>
<evidence type="ECO:0000313" key="3">
    <source>
        <dbReference type="Proteomes" id="UP000518266"/>
    </source>
</evidence>
<accession>A0A7J5Z1T2</accession>
<dbReference type="Proteomes" id="UP000518266">
    <property type="component" value="Unassembled WGS sequence"/>
</dbReference>
<gene>
    <name evidence="2" type="ORF">F7725_022782</name>
</gene>
<dbReference type="EMBL" id="JAAKFY010000007">
    <property type="protein sequence ID" value="KAF3854727.1"/>
    <property type="molecule type" value="Genomic_DNA"/>
</dbReference>
<protein>
    <submittedName>
        <fullName evidence="2">Uncharacterized protein</fullName>
    </submittedName>
</protein>
<feature type="region of interest" description="Disordered" evidence="1">
    <location>
        <begin position="34"/>
        <end position="58"/>
    </location>
</feature>
<evidence type="ECO:0000313" key="2">
    <source>
        <dbReference type="EMBL" id="KAF3854727.1"/>
    </source>
</evidence>
<dbReference type="AlphaFoldDB" id="A0A7J5Z1T2"/>
<name>A0A7J5Z1T2_DISMA</name>